<dbReference type="Proteomes" id="UP000824334">
    <property type="component" value="Chromosome"/>
</dbReference>
<dbReference type="InterPro" id="IPR010710">
    <property type="entry name" value="DUF1289"/>
</dbReference>
<dbReference type="Pfam" id="PF06945">
    <property type="entry name" value="DUF1289"/>
    <property type="match status" value="1"/>
</dbReference>
<dbReference type="PANTHER" id="PTHR35175">
    <property type="entry name" value="DUF1289 DOMAIN-CONTAINING PROTEIN"/>
    <property type="match status" value="1"/>
</dbReference>
<evidence type="ECO:0000313" key="1">
    <source>
        <dbReference type="EMBL" id="QYC08996.1"/>
    </source>
</evidence>
<dbReference type="EMBL" id="CP080034">
    <property type="protein sequence ID" value="QYC08996.1"/>
    <property type="molecule type" value="Genomic_DNA"/>
</dbReference>
<organism evidence="1 2">
    <name type="scientific">Brevundimonas nasdae</name>
    <dbReference type="NCBI Taxonomy" id="172043"/>
    <lineage>
        <taxon>Bacteria</taxon>
        <taxon>Pseudomonadati</taxon>
        <taxon>Pseudomonadota</taxon>
        <taxon>Alphaproteobacteria</taxon>
        <taxon>Caulobacterales</taxon>
        <taxon>Caulobacteraceae</taxon>
        <taxon>Brevundimonas</taxon>
    </lineage>
</organism>
<name>A0ABX8TCU5_9CAUL</name>
<accession>A0ABX8TCU5</accession>
<evidence type="ECO:0000313" key="2">
    <source>
        <dbReference type="Proteomes" id="UP000824334"/>
    </source>
</evidence>
<gene>
    <name evidence="1" type="ORF">KWG56_10130</name>
</gene>
<keyword evidence="2" id="KW-1185">Reference proteome</keyword>
<proteinExistence type="predicted"/>
<dbReference type="PANTHER" id="PTHR35175:SF2">
    <property type="entry name" value="DUF1289 DOMAIN-CONTAINING PROTEIN"/>
    <property type="match status" value="1"/>
</dbReference>
<protein>
    <submittedName>
        <fullName evidence="1">DUF1289 domain-containing protein</fullName>
    </submittedName>
</protein>
<dbReference type="RefSeq" id="WP_219354665.1">
    <property type="nucleotide sequence ID" value="NZ_CP080034.1"/>
</dbReference>
<sequence length="71" mass="7571">MTEPAVRPAPPKAIATPCVMVCAVDGESGLCLGCFRTLKEIAGWRALTDDERAAVMADLPSRRSQVDPSKL</sequence>
<reference evidence="1 2" key="1">
    <citation type="submission" date="2021-07" db="EMBL/GenBank/DDBJ databases">
        <title>Isolation and characterization of bacteria from a gold mining with a capacity of golden bioaccumulation.</title>
        <authorList>
            <person name="Yang X.J."/>
        </authorList>
    </citation>
    <scope>NUCLEOTIDE SEQUENCE [LARGE SCALE GENOMIC DNA]</scope>
    <source>
        <strain evidence="1 2">Au29</strain>
    </source>
</reference>
<dbReference type="GeneID" id="94375627"/>